<sequence length="29" mass="3273">MQQTIHIKREVVVGADAGTNMLLFEVLMK</sequence>
<comment type="caution">
    <text evidence="1">The sequence shown here is derived from an EMBL/GenBank/DDBJ whole genome shotgun (WGS) entry which is preliminary data.</text>
</comment>
<organism evidence="1 2">
    <name type="scientific">Candidatus Kaiserbacteria bacterium GW2011_GWC2_49_12</name>
    <dbReference type="NCBI Taxonomy" id="1618675"/>
    <lineage>
        <taxon>Bacteria</taxon>
        <taxon>Candidatus Kaiseribacteriota</taxon>
    </lineage>
</organism>
<dbReference type="EMBL" id="LCPV01000055">
    <property type="protein sequence ID" value="KKW05612.1"/>
    <property type="molecule type" value="Genomic_DNA"/>
</dbReference>
<protein>
    <submittedName>
        <fullName evidence="1">Uncharacterized protein</fullName>
    </submittedName>
</protein>
<reference evidence="1 2" key="1">
    <citation type="journal article" date="2015" name="Nature">
        <title>rRNA introns, odd ribosomes, and small enigmatic genomes across a large radiation of phyla.</title>
        <authorList>
            <person name="Brown C.T."/>
            <person name="Hug L.A."/>
            <person name="Thomas B.C."/>
            <person name="Sharon I."/>
            <person name="Castelle C.J."/>
            <person name="Singh A."/>
            <person name="Wilkins M.J."/>
            <person name="Williams K.H."/>
            <person name="Banfield J.F."/>
        </authorList>
    </citation>
    <scope>NUCLEOTIDE SEQUENCE [LARGE SCALE GENOMIC DNA]</scope>
</reference>
<name>A0A0G1XSS8_9BACT</name>
<dbReference type="AlphaFoldDB" id="A0A0G1XSS8"/>
<accession>A0A0G1XSS8</accession>
<evidence type="ECO:0000313" key="1">
    <source>
        <dbReference type="EMBL" id="KKW05612.1"/>
    </source>
</evidence>
<evidence type="ECO:0000313" key="2">
    <source>
        <dbReference type="Proteomes" id="UP000034589"/>
    </source>
</evidence>
<proteinExistence type="predicted"/>
<gene>
    <name evidence="1" type="ORF">UY39_C0055G0004</name>
</gene>
<dbReference type="Proteomes" id="UP000034589">
    <property type="component" value="Unassembled WGS sequence"/>
</dbReference>